<proteinExistence type="predicted"/>
<comment type="caution">
    <text evidence="2">The sequence shown here is derived from an EMBL/GenBank/DDBJ whole genome shotgun (WGS) entry which is preliminary data.</text>
</comment>
<dbReference type="InterPro" id="IPR003428">
    <property type="entry name" value="MAM33"/>
</dbReference>
<dbReference type="GO" id="GO:0042256">
    <property type="term" value="P:cytosolic ribosome assembly"/>
    <property type="evidence" value="ECO:0007669"/>
    <property type="project" value="TreeGrafter"/>
</dbReference>
<name>A0A9P8LDP0_9PEZI</name>
<feature type="compositionally biased region" description="Acidic residues" evidence="1">
    <location>
        <begin position="76"/>
        <end position="92"/>
    </location>
</feature>
<dbReference type="PANTHER" id="PTHR10826">
    <property type="entry name" value="COMPLEMENT COMPONENT 1"/>
    <property type="match status" value="1"/>
</dbReference>
<dbReference type="Pfam" id="PF02330">
    <property type="entry name" value="MAM33"/>
    <property type="match status" value="1"/>
</dbReference>
<dbReference type="PANTHER" id="PTHR10826:SF1">
    <property type="entry name" value="COMPLEMENT COMPONENT 1 Q SUBCOMPONENT-BINDING PROTEIN, MITOCHONDRIAL"/>
    <property type="match status" value="1"/>
</dbReference>
<sequence length="226" mass="25046">MKLSSIKVVFSIADLNTLDTDSDRYDDSVLYDEEASAEDGQSGGTQYKSTTNVNRTRSSNANAAPESKATPADSSELADDETPDSSLGEDQEPSFPARVNVTIKKAGHGAMQIETVAQDGMIVIDNVYYYPSPELADAKSAEKDWQRRGMYTGPPFGNLDEDLQVLLERYLDERGVNTALALFIPDYIDYKEQREYISWLSSESLTTPSNFVRILTVLDVKNFVEA</sequence>
<dbReference type="EMBL" id="JAGHQM010000414">
    <property type="protein sequence ID" value="KAH0562092.1"/>
    <property type="molecule type" value="Genomic_DNA"/>
</dbReference>
<dbReference type="AlphaFoldDB" id="A0A9P8LDP0"/>
<dbReference type="GO" id="GO:0005759">
    <property type="term" value="C:mitochondrial matrix"/>
    <property type="evidence" value="ECO:0007669"/>
    <property type="project" value="InterPro"/>
</dbReference>
<dbReference type="Proteomes" id="UP000750711">
    <property type="component" value="Unassembled WGS sequence"/>
</dbReference>
<protein>
    <submittedName>
        <fullName evidence="2">Uncharacterized protein</fullName>
    </submittedName>
</protein>
<dbReference type="Gene3D" id="3.10.280.10">
    <property type="entry name" value="Mitochondrial glycoprotein"/>
    <property type="match status" value="1"/>
</dbReference>
<organism evidence="2 3">
    <name type="scientific">Trichoglossum hirsutum</name>
    <dbReference type="NCBI Taxonomy" id="265104"/>
    <lineage>
        <taxon>Eukaryota</taxon>
        <taxon>Fungi</taxon>
        <taxon>Dikarya</taxon>
        <taxon>Ascomycota</taxon>
        <taxon>Pezizomycotina</taxon>
        <taxon>Geoglossomycetes</taxon>
        <taxon>Geoglossales</taxon>
        <taxon>Geoglossaceae</taxon>
        <taxon>Trichoglossum</taxon>
    </lineage>
</organism>
<feature type="compositionally biased region" description="Polar residues" evidence="1">
    <location>
        <begin position="44"/>
        <end position="62"/>
    </location>
</feature>
<evidence type="ECO:0000313" key="2">
    <source>
        <dbReference type="EMBL" id="KAH0562092.1"/>
    </source>
</evidence>
<keyword evidence="3" id="KW-1185">Reference proteome</keyword>
<gene>
    <name evidence="2" type="ORF">GP486_003208</name>
</gene>
<reference evidence="2" key="1">
    <citation type="submission" date="2021-03" db="EMBL/GenBank/DDBJ databases">
        <title>Comparative genomics and phylogenomic investigation of the class Geoglossomycetes provide insights into ecological specialization and systematics.</title>
        <authorList>
            <person name="Melie T."/>
            <person name="Pirro S."/>
            <person name="Miller A.N."/>
            <person name="Quandt A."/>
        </authorList>
    </citation>
    <scope>NUCLEOTIDE SEQUENCE</scope>
    <source>
        <strain evidence="2">CAQ_001_2017</strain>
    </source>
</reference>
<accession>A0A9P8LDP0</accession>
<dbReference type="InterPro" id="IPR036561">
    <property type="entry name" value="MAM33_sf"/>
</dbReference>
<dbReference type="SUPFAM" id="SSF54529">
    <property type="entry name" value="Mitochondrial glycoprotein MAM33-like"/>
    <property type="match status" value="1"/>
</dbReference>
<evidence type="ECO:0000313" key="3">
    <source>
        <dbReference type="Proteomes" id="UP000750711"/>
    </source>
</evidence>
<evidence type="ECO:0000256" key="1">
    <source>
        <dbReference type="SAM" id="MobiDB-lite"/>
    </source>
</evidence>
<feature type="region of interest" description="Disordered" evidence="1">
    <location>
        <begin position="17"/>
        <end position="96"/>
    </location>
</feature>